<evidence type="ECO:0000313" key="4">
    <source>
        <dbReference type="EMBL" id="AOV08820.1"/>
    </source>
</evidence>
<accession>A0A1D8JJF9</accession>
<keyword evidence="5" id="KW-1185">Reference proteome</keyword>
<organism evidence="4 5">
    <name type="scientific">Sporosarcina ureilytica</name>
    <dbReference type="NCBI Taxonomy" id="298596"/>
    <lineage>
        <taxon>Bacteria</taxon>
        <taxon>Bacillati</taxon>
        <taxon>Bacillota</taxon>
        <taxon>Bacilli</taxon>
        <taxon>Bacillales</taxon>
        <taxon>Caryophanaceae</taxon>
        <taxon>Sporosarcina</taxon>
    </lineage>
</organism>
<dbReference type="GO" id="GO:0003700">
    <property type="term" value="F:DNA-binding transcription factor activity"/>
    <property type="evidence" value="ECO:0007669"/>
    <property type="project" value="InterPro"/>
</dbReference>
<keyword evidence="1" id="KW-0805">Transcription regulation</keyword>
<evidence type="ECO:0000256" key="2">
    <source>
        <dbReference type="ARBA" id="ARBA00023125"/>
    </source>
</evidence>
<dbReference type="AlphaFoldDB" id="A0A1D8JJF9"/>
<keyword evidence="3" id="KW-0804">Transcription</keyword>
<proteinExistence type="predicted"/>
<dbReference type="InterPro" id="IPR018356">
    <property type="entry name" value="Tscrpt_reg_HTH_DeoR_CS"/>
</dbReference>
<evidence type="ECO:0000256" key="1">
    <source>
        <dbReference type="ARBA" id="ARBA00023015"/>
    </source>
</evidence>
<dbReference type="Pfam" id="PF12116">
    <property type="entry name" value="SpoIIID"/>
    <property type="match status" value="1"/>
</dbReference>
<reference evidence="4 5" key="1">
    <citation type="submission" date="2016-09" db="EMBL/GenBank/DDBJ databases">
        <title>Complete genome sequence of the Lysinibacillus sphaericus LMG 22257, a specie of Bacillus with ureolytic activity that can effectively biodeposit calcium carbonate.</title>
        <authorList>
            <person name="Yan W."/>
        </authorList>
    </citation>
    <scope>NUCLEOTIDE SEQUENCE [LARGE SCALE GENOMIC DNA]</scope>
    <source>
        <strain evidence="4 5">LMG 22257</strain>
    </source>
</reference>
<gene>
    <name evidence="4" type="ORF">BI350_15540</name>
</gene>
<evidence type="ECO:0000313" key="5">
    <source>
        <dbReference type="Proteomes" id="UP000185746"/>
    </source>
</evidence>
<dbReference type="InterPro" id="IPR014208">
    <property type="entry name" value="Spore_III_D"/>
</dbReference>
<protein>
    <submittedName>
        <fullName evidence="4">Stage III sporulation protein D</fullName>
    </submittedName>
</protein>
<dbReference type="Proteomes" id="UP000185746">
    <property type="component" value="Chromosome"/>
</dbReference>
<evidence type="ECO:0000256" key="3">
    <source>
        <dbReference type="ARBA" id="ARBA00023163"/>
    </source>
</evidence>
<name>A0A1D8JJF9_9BACL</name>
<keyword evidence="2" id="KW-0238">DNA-binding</keyword>
<dbReference type="GO" id="GO:0003677">
    <property type="term" value="F:DNA binding"/>
    <property type="evidence" value="ECO:0007669"/>
    <property type="project" value="UniProtKB-KW"/>
</dbReference>
<dbReference type="EMBL" id="CP017560">
    <property type="protein sequence ID" value="AOV08820.1"/>
    <property type="molecule type" value="Genomic_DNA"/>
</dbReference>
<dbReference type="KEGG" id="surl:BI350_15540"/>
<dbReference type="PROSITE" id="PS00894">
    <property type="entry name" value="HTH_DEOR_1"/>
    <property type="match status" value="1"/>
</dbReference>
<sequence length="100" mass="11385">MTGKEEGVHEQIRRRCVRLGELLLETEVTVRALAKATGYSKSTVHKDLTERLPNVDASLSEEVAKILAYHKSVRHLRGGEATRIKWINEMKKNEEEEASK</sequence>